<keyword evidence="1" id="KW-0802">TPR repeat</keyword>
<feature type="repeat" description="TPR" evidence="1">
    <location>
        <begin position="181"/>
        <end position="214"/>
    </location>
</feature>
<keyword evidence="4" id="KW-1185">Reference proteome</keyword>
<feature type="compositionally biased region" description="Polar residues" evidence="2">
    <location>
        <begin position="35"/>
        <end position="50"/>
    </location>
</feature>
<dbReference type="SUPFAM" id="SSF48452">
    <property type="entry name" value="TPR-like"/>
    <property type="match status" value="1"/>
</dbReference>
<dbReference type="PANTHER" id="PTHR46014:SF1">
    <property type="entry name" value="TETRATRICOPEPTIDE REPEAT PROTEIN 1"/>
    <property type="match status" value="1"/>
</dbReference>
<proteinExistence type="predicted"/>
<sequence length="281" mass="31877">MDNANDKSQRLQSNEEVIEELTRDLKSSSIKDENTGNGSNSWDITDSQGNIEKCSQRKMPNPADSQPNENNDSTQNTVFPEDVDEEFLKDRDLSLSEGEQEAIKNEAEKLKQVGNDFFKNAEYVQAISQYTQALQICPLAYSKERSILYANRAAAKAKCQTEKDSAISDCTKAIELNSSYIKVYIRRAQLYEETDKLDEALEDYKKVLTFDPSHTEANHAVRRLPPLIDERNEKLKAEMLGKLKDLGNMVLKPFGLSTNNFELQKDPNSDGYSVKFKQNPT</sequence>
<feature type="compositionally biased region" description="Polar residues" evidence="2">
    <location>
        <begin position="63"/>
        <end position="78"/>
    </location>
</feature>
<dbReference type="Gene3D" id="1.25.40.10">
    <property type="entry name" value="Tetratricopeptide repeat domain"/>
    <property type="match status" value="1"/>
</dbReference>
<feature type="region of interest" description="Disordered" evidence="2">
    <location>
        <begin position="1"/>
        <end position="82"/>
    </location>
</feature>
<dbReference type="InterPro" id="IPR052769">
    <property type="entry name" value="TPR_domain_protein"/>
</dbReference>
<feature type="repeat" description="TPR" evidence="1">
    <location>
        <begin position="107"/>
        <end position="140"/>
    </location>
</feature>
<evidence type="ECO:0000313" key="3">
    <source>
        <dbReference type="EMBL" id="EZA53279.1"/>
    </source>
</evidence>
<name>A0A026WE21_OOCBI</name>
<feature type="compositionally biased region" description="Basic and acidic residues" evidence="2">
    <location>
        <begin position="20"/>
        <end position="34"/>
    </location>
</feature>
<dbReference type="OrthoDB" id="1872379at2759"/>
<reference evidence="3 4" key="1">
    <citation type="journal article" date="2014" name="Curr. Biol.">
        <title>The genome of the clonal raider ant Cerapachys biroi.</title>
        <authorList>
            <person name="Oxley P.R."/>
            <person name="Ji L."/>
            <person name="Fetter-Pruneda I."/>
            <person name="McKenzie S.K."/>
            <person name="Li C."/>
            <person name="Hu H."/>
            <person name="Zhang G."/>
            <person name="Kronauer D.J."/>
        </authorList>
    </citation>
    <scope>NUCLEOTIDE SEQUENCE [LARGE SCALE GENOMIC DNA]</scope>
</reference>
<dbReference type="EMBL" id="KK107293">
    <property type="protein sequence ID" value="EZA53279.1"/>
    <property type="molecule type" value="Genomic_DNA"/>
</dbReference>
<dbReference type="PROSITE" id="PS50005">
    <property type="entry name" value="TPR"/>
    <property type="match status" value="2"/>
</dbReference>
<evidence type="ECO:0000256" key="2">
    <source>
        <dbReference type="SAM" id="MobiDB-lite"/>
    </source>
</evidence>
<dbReference type="Proteomes" id="UP000053097">
    <property type="component" value="Unassembled WGS sequence"/>
</dbReference>
<dbReference type="STRING" id="2015173.A0A026WE21"/>
<gene>
    <name evidence="3" type="ORF">X777_06358</name>
</gene>
<dbReference type="SMART" id="SM00028">
    <property type="entry name" value="TPR"/>
    <property type="match status" value="3"/>
</dbReference>
<evidence type="ECO:0000313" key="4">
    <source>
        <dbReference type="Proteomes" id="UP000053097"/>
    </source>
</evidence>
<dbReference type="InterPro" id="IPR019734">
    <property type="entry name" value="TPR_rpt"/>
</dbReference>
<dbReference type="AlphaFoldDB" id="A0A026WE21"/>
<organism evidence="3 4">
    <name type="scientific">Ooceraea biroi</name>
    <name type="common">Clonal raider ant</name>
    <name type="synonym">Cerapachys biroi</name>
    <dbReference type="NCBI Taxonomy" id="2015173"/>
    <lineage>
        <taxon>Eukaryota</taxon>
        <taxon>Metazoa</taxon>
        <taxon>Ecdysozoa</taxon>
        <taxon>Arthropoda</taxon>
        <taxon>Hexapoda</taxon>
        <taxon>Insecta</taxon>
        <taxon>Pterygota</taxon>
        <taxon>Neoptera</taxon>
        <taxon>Endopterygota</taxon>
        <taxon>Hymenoptera</taxon>
        <taxon>Apocrita</taxon>
        <taxon>Aculeata</taxon>
        <taxon>Formicoidea</taxon>
        <taxon>Formicidae</taxon>
        <taxon>Dorylinae</taxon>
        <taxon>Ooceraea</taxon>
    </lineage>
</organism>
<dbReference type="Pfam" id="PF00515">
    <property type="entry name" value="TPR_1"/>
    <property type="match status" value="1"/>
</dbReference>
<protein>
    <submittedName>
        <fullName evidence="3">Tetratricopeptide repeat protein</fullName>
    </submittedName>
</protein>
<evidence type="ECO:0000256" key="1">
    <source>
        <dbReference type="PROSITE-ProRule" id="PRU00339"/>
    </source>
</evidence>
<accession>A0A026WE21</accession>
<dbReference type="PROSITE" id="PS50293">
    <property type="entry name" value="TPR_REGION"/>
    <property type="match status" value="1"/>
</dbReference>
<dbReference type="InterPro" id="IPR011990">
    <property type="entry name" value="TPR-like_helical_dom_sf"/>
</dbReference>
<dbReference type="PANTHER" id="PTHR46014">
    <property type="entry name" value="TETRATRICOPEPTIDE REPEAT PROTEIN 1"/>
    <property type="match status" value="1"/>
</dbReference>
<dbReference type="OMA" id="KSAIDDC"/>